<reference evidence="2 3" key="1">
    <citation type="submission" date="2018-03" db="EMBL/GenBank/DDBJ databases">
        <title>Aeromonas veronii whole genome sequencing and analysis.</title>
        <authorList>
            <person name="Xie H."/>
            <person name="Liu T."/>
            <person name="Wang K."/>
        </authorList>
    </citation>
    <scope>NUCLEOTIDE SEQUENCE [LARGE SCALE GENOMIC DNA]</scope>
    <source>
        <strain evidence="2 3">XH.VA.1</strain>
    </source>
</reference>
<evidence type="ECO:0000313" key="2">
    <source>
        <dbReference type="EMBL" id="PTH79944.1"/>
    </source>
</evidence>
<comment type="caution">
    <text evidence="2">The sequence shown here is derived from an EMBL/GenBank/DDBJ whole genome shotgun (WGS) entry which is preliminary data.</text>
</comment>
<evidence type="ECO:0000256" key="1">
    <source>
        <dbReference type="SAM" id="Phobius"/>
    </source>
</evidence>
<evidence type="ECO:0000313" key="3">
    <source>
        <dbReference type="Proteomes" id="UP000241986"/>
    </source>
</evidence>
<proteinExistence type="predicted"/>
<dbReference type="AlphaFoldDB" id="A0A2T4MZH0"/>
<keyword evidence="1" id="KW-0472">Membrane</keyword>
<feature type="transmembrane region" description="Helical" evidence="1">
    <location>
        <begin position="65"/>
        <end position="82"/>
    </location>
</feature>
<keyword evidence="1" id="KW-1133">Transmembrane helix</keyword>
<dbReference type="Proteomes" id="UP000241986">
    <property type="component" value="Unassembled WGS sequence"/>
</dbReference>
<keyword evidence="1" id="KW-0812">Transmembrane</keyword>
<dbReference type="RefSeq" id="WP_107684113.1">
    <property type="nucleotide sequence ID" value="NZ_PZKL01000038.1"/>
</dbReference>
<protein>
    <submittedName>
        <fullName evidence="2">Uncharacterized protein</fullName>
    </submittedName>
</protein>
<accession>A0A2T4MZH0</accession>
<name>A0A2T4MZH0_AERVE</name>
<sequence>MSHHEHVCKSSLVDIEKDPLTAEHFEGAKRNINEILKKRDLKHISTALLFVMLTAVAFLTKAQPFFVASSACILVFSLGRMYSIDMERNKNNELFRLISGNELKKHSIFYLNEVVKNPTTRNYIESVRHQERHLYACELDALVAYCIENKRTEYSQQDIENILMLRDN</sequence>
<organism evidence="2 3">
    <name type="scientific">Aeromonas veronii</name>
    <dbReference type="NCBI Taxonomy" id="654"/>
    <lineage>
        <taxon>Bacteria</taxon>
        <taxon>Pseudomonadati</taxon>
        <taxon>Pseudomonadota</taxon>
        <taxon>Gammaproteobacteria</taxon>
        <taxon>Aeromonadales</taxon>
        <taxon>Aeromonadaceae</taxon>
        <taxon>Aeromonas</taxon>
    </lineage>
</organism>
<feature type="transmembrane region" description="Helical" evidence="1">
    <location>
        <begin position="41"/>
        <end position="59"/>
    </location>
</feature>
<gene>
    <name evidence="2" type="ORF">DAA48_16915</name>
</gene>
<dbReference type="EMBL" id="PZKL01000038">
    <property type="protein sequence ID" value="PTH79944.1"/>
    <property type="molecule type" value="Genomic_DNA"/>
</dbReference>